<dbReference type="InterPro" id="IPR016197">
    <property type="entry name" value="Chromo-like_dom_sf"/>
</dbReference>
<dbReference type="InterPro" id="IPR000953">
    <property type="entry name" value="Chromo/chromo_shadow_dom"/>
</dbReference>
<feature type="domain" description="Chromo" evidence="1">
    <location>
        <begin position="107"/>
        <end position="149"/>
    </location>
</feature>
<dbReference type="PANTHER" id="PTHR46148:SF52">
    <property type="entry name" value="OS04G0603800 PROTEIN"/>
    <property type="match status" value="1"/>
</dbReference>
<dbReference type="EMBL" id="JBAMMX010000012">
    <property type="protein sequence ID" value="KAK6930374.1"/>
    <property type="molecule type" value="Genomic_DNA"/>
</dbReference>
<sequence>MEKYANRRRRTREFSVGDMVLLKLPYRLWRKALSKDTHKGLIARYDGPFEVVRRIGKVAYKLKLPDRLKLHDTFHVSFLKPYYDDAEDGERSSAQRPPPTVRDFFEKEVDTILQHRVIRWGKSNKRYEYLVAWRGEPIEEATWEREQALWHLSKESKPVKLEGKKLSVLLEHSSRSVTHQQSQPE</sequence>
<reference evidence="2 3" key="1">
    <citation type="submission" date="2023-12" db="EMBL/GenBank/DDBJ databases">
        <title>A high-quality genome assembly for Dillenia turbinata (Dilleniales).</title>
        <authorList>
            <person name="Chanderbali A."/>
        </authorList>
    </citation>
    <scope>NUCLEOTIDE SEQUENCE [LARGE SCALE GENOMIC DNA]</scope>
    <source>
        <strain evidence="2">LSX21</strain>
        <tissue evidence="2">Leaf</tissue>
    </source>
</reference>
<dbReference type="Pfam" id="PF00385">
    <property type="entry name" value="Chromo"/>
    <property type="match status" value="1"/>
</dbReference>
<proteinExistence type="predicted"/>
<dbReference type="Gene3D" id="2.40.50.40">
    <property type="match status" value="1"/>
</dbReference>
<evidence type="ECO:0000313" key="3">
    <source>
        <dbReference type="Proteomes" id="UP001370490"/>
    </source>
</evidence>
<comment type="caution">
    <text evidence="2">The sequence shown here is derived from an EMBL/GenBank/DDBJ whole genome shotgun (WGS) entry which is preliminary data.</text>
</comment>
<evidence type="ECO:0000313" key="2">
    <source>
        <dbReference type="EMBL" id="KAK6930374.1"/>
    </source>
</evidence>
<dbReference type="CDD" id="cd00024">
    <property type="entry name" value="CD_CSD"/>
    <property type="match status" value="1"/>
</dbReference>
<organism evidence="2 3">
    <name type="scientific">Dillenia turbinata</name>
    <dbReference type="NCBI Taxonomy" id="194707"/>
    <lineage>
        <taxon>Eukaryota</taxon>
        <taxon>Viridiplantae</taxon>
        <taxon>Streptophyta</taxon>
        <taxon>Embryophyta</taxon>
        <taxon>Tracheophyta</taxon>
        <taxon>Spermatophyta</taxon>
        <taxon>Magnoliopsida</taxon>
        <taxon>eudicotyledons</taxon>
        <taxon>Gunneridae</taxon>
        <taxon>Pentapetalae</taxon>
        <taxon>Dilleniales</taxon>
        <taxon>Dilleniaceae</taxon>
        <taxon>Dillenia</taxon>
    </lineage>
</organism>
<accession>A0AAN8Z895</accession>
<evidence type="ECO:0000259" key="1">
    <source>
        <dbReference type="PROSITE" id="PS50013"/>
    </source>
</evidence>
<dbReference type="Proteomes" id="UP001370490">
    <property type="component" value="Unassembled WGS sequence"/>
</dbReference>
<dbReference type="InterPro" id="IPR056924">
    <property type="entry name" value="SH3_Tf2-1"/>
</dbReference>
<dbReference type="SUPFAM" id="SSF54160">
    <property type="entry name" value="Chromo domain-like"/>
    <property type="match status" value="1"/>
</dbReference>
<dbReference type="Pfam" id="PF24626">
    <property type="entry name" value="SH3_Tf2-1"/>
    <property type="match status" value="1"/>
</dbReference>
<name>A0AAN8Z895_9MAGN</name>
<dbReference type="PANTHER" id="PTHR46148">
    <property type="entry name" value="CHROMO DOMAIN-CONTAINING PROTEIN"/>
    <property type="match status" value="1"/>
</dbReference>
<gene>
    <name evidence="2" type="ORF">RJ641_004468</name>
</gene>
<dbReference type="InterPro" id="IPR023780">
    <property type="entry name" value="Chromo_domain"/>
</dbReference>
<dbReference type="AlphaFoldDB" id="A0AAN8Z895"/>
<dbReference type="PROSITE" id="PS50013">
    <property type="entry name" value="CHROMO_2"/>
    <property type="match status" value="1"/>
</dbReference>
<protein>
    <submittedName>
        <fullName evidence="2">Chromo domain</fullName>
    </submittedName>
</protein>
<keyword evidence="3" id="KW-1185">Reference proteome</keyword>